<evidence type="ECO:0000313" key="2">
    <source>
        <dbReference type="Proteomes" id="UP000799755"/>
    </source>
</evidence>
<evidence type="ECO:0000313" key="1">
    <source>
        <dbReference type="EMBL" id="KAF2470227.1"/>
    </source>
</evidence>
<reference evidence="1" key="1">
    <citation type="journal article" date="2020" name="Stud. Mycol.">
        <title>101 Dothideomycetes genomes: a test case for predicting lifestyles and emergence of pathogens.</title>
        <authorList>
            <person name="Haridas S."/>
            <person name="Albert R."/>
            <person name="Binder M."/>
            <person name="Bloem J."/>
            <person name="Labutti K."/>
            <person name="Salamov A."/>
            <person name="Andreopoulos B."/>
            <person name="Baker S."/>
            <person name="Barry K."/>
            <person name="Bills G."/>
            <person name="Bluhm B."/>
            <person name="Cannon C."/>
            <person name="Castanera R."/>
            <person name="Culley D."/>
            <person name="Daum C."/>
            <person name="Ezra D."/>
            <person name="Gonzalez J."/>
            <person name="Henrissat B."/>
            <person name="Kuo A."/>
            <person name="Liang C."/>
            <person name="Lipzen A."/>
            <person name="Lutzoni F."/>
            <person name="Magnuson J."/>
            <person name="Mondo S."/>
            <person name="Nolan M."/>
            <person name="Ohm R."/>
            <person name="Pangilinan J."/>
            <person name="Park H.-J."/>
            <person name="Ramirez L."/>
            <person name="Alfaro M."/>
            <person name="Sun H."/>
            <person name="Tritt A."/>
            <person name="Yoshinaga Y."/>
            <person name="Zwiers L.-H."/>
            <person name="Turgeon B."/>
            <person name="Goodwin S."/>
            <person name="Spatafora J."/>
            <person name="Crous P."/>
            <person name="Grigoriev I."/>
        </authorList>
    </citation>
    <scope>NUCLEOTIDE SEQUENCE</scope>
    <source>
        <strain evidence="1">ATCC 200398</strain>
    </source>
</reference>
<organism evidence="1 2">
    <name type="scientific">Lindgomyces ingoldianus</name>
    <dbReference type="NCBI Taxonomy" id="673940"/>
    <lineage>
        <taxon>Eukaryota</taxon>
        <taxon>Fungi</taxon>
        <taxon>Dikarya</taxon>
        <taxon>Ascomycota</taxon>
        <taxon>Pezizomycotina</taxon>
        <taxon>Dothideomycetes</taxon>
        <taxon>Pleosporomycetidae</taxon>
        <taxon>Pleosporales</taxon>
        <taxon>Lindgomycetaceae</taxon>
        <taxon>Lindgomyces</taxon>
    </lineage>
</organism>
<gene>
    <name evidence="1" type="ORF">BDR25DRAFT_304159</name>
</gene>
<name>A0ACB6QVY6_9PLEO</name>
<proteinExistence type="predicted"/>
<accession>A0ACB6QVY6</accession>
<sequence>MPFFYRRETTPCFLTGSNPLPTEIQVAANAFASSITCDFSRRTIGNVPDVSTSTQSFSNINFVSSSTPLRFALDNFATATPLSASSLRILEQQLEVYIATEAGVRSEGGDLAIEVPKFFLAMQVARVKTALGIEIPGWEQSVEYLVDKVLETAKGEERGLLDQVVGLGMV</sequence>
<protein>
    <submittedName>
        <fullName evidence="1">Uncharacterized protein</fullName>
    </submittedName>
</protein>
<comment type="caution">
    <text evidence="1">The sequence shown here is derived from an EMBL/GenBank/DDBJ whole genome shotgun (WGS) entry which is preliminary data.</text>
</comment>
<dbReference type="Proteomes" id="UP000799755">
    <property type="component" value="Unassembled WGS sequence"/>
</dbReference>
<keyword evidence="2" id="KW-1185">Reference proteome</keyword>
<dbReference type="EMBL" id="MU003509">
    <property type="protein sequence ID" value="KAF2470227.1"/>
    <property type="molecule type" value="Genomic_DNA"/>
</dbReference>